<dbReference type="PANTHER" id="PTHR15822:SF4">
    <property type="entry name" value="TYROSYL-DNA PHOSPHODIESTERASE 2"/>
    <property type="match status" value="1"/>
</dbReference>
<evidence type="ECO:0000256" key="3">
    <source>
        <dbReference type="ARBA" id="ARBA00022722"/>
    </source>
</evidence>
<dbReference type="PANTHER" id="PTHR15822">
    <property type="entry name" value="TRAF AND TNF RECEPTOR-ASSOCIATED PROTEIN"/>
    <property type="match status" value="1"/>
</dbReference>
<dbReference type="eggNOG" id="COG0708">
    <property type="taxonomic scope" value="Bacteria"/>
</dbReference>
<dbReference type="SUPFAM" id="SSF56219">
    <property type="entry name" value="DNase I-like"/>
    <property type="match status" value="1"/>
</dbReference>
<evidence type="ECO:0000256" key="7">
    <source>
        <dbReference type="ARBA" id="ARBA00022842"/>
    </source>
</evidence>
<dbReference type="PATRIC" id="fig|246787.4.peg.3320"/>
<comment type="cofactor">
    <cofactor evidence="1">
        <name>Mn(2+)</name>
        <dbReference type="ChEBI" id="CHEBI:29035"/>
    </cofactor>
</comment>
<evidence type="ECO:0000259" key="10">
    <source>
        <dbReference type="Pfam" id="PF03372"/>
    </source>
</evidence>
<dbReference type="GO" id="GO:0006281">
    <property type="term" value="P:DNA repair"/>
    <property type="evidence" value="ECO:0007669"/>
    <property type="project" value="UniProtKB-KW"/>
</dbReference>
<feature type="transmembrane region" description="Helical" evidence="9">
    <location>
        <begin position="47"/>
        <end position="66"/>
    </location>
</feature>
<evidence type="ECO:0000256" key="9">
    <source>
        <dbReference type="SAM" id="Phobius"/>
    </source>
</evidence>
<dbReference type="GO" id="GO:0004519">
    <property type="term" value="F:endonuclease activity"/>
    <property type="evidence" value="ECO:0007669"/>
    <property type="project" value="UniProtKB-KW"/>
</dbReference>
<evidence type="ECO:0000256" key="5">
    <source>
        <dbReference type="ARBA" id="ARBA00022763"/>
    </source>
</evidence>
<dbReference type="Pfam" id="PF03372">
    <property type="entry name" value="Exo_endo_phos"/>
    <property type="match status" value="1"/>
</dbReference>
<dbReference type="CDD" id="cd09084">
    <property type="entry name" value="EEP-2"/>
    <property type="match status" value="1"/>
</dbReference>
<feature type="transmembrane region" description="Helical" evidence="9">
    <location>
        <begin position="73"/>
        <end position="90"/>
    </location>
</feature>
<keyword evidence="9" id="KW-1133">Transmembrane helix</keyword>
<keyword evidence="4" id="KW-0479">Metal-binding</keyword>
<evidence type="ECO:0000313" key="12">
    <source>
        <dbReference type="EMBL" id="KAA5422310.1"/>
    </source>
</evidence>
<keyword evidence="3" id="KW-0540">Nuclease</keyword>
<evidence type="ECO:0000313" key="15">
    <source>
        <dbReference type="Proteomes" id="UP000283341"/>
    </source>
</evidence>
<evidence type="ECO:0000313" key="16">
    <source>
        <dbReference type="Proteomes" id="UP000448877"/>
    </source>
</evidence>
<organism evidence="11 14">
    <name type="scientific">Bacteroides cellulosilyticus</name>
    <dbReference type="NCBI Taxonomy" id="246787"/>
    <lineage>
        <taxon>Bacteria</taxon>
        <taxon>Pseudomonadati</taxon>
        <taxon>Bacteroidota</taxon>
        <taxon>Bacteroidia</taxon>
        <taxon>Bacteroidales</taxon>
        <taxon>Bacteroidaceae</taxon>
        <taxon>Bacteroides</taxon>
    </lineage>
</organism>
<keyword evidence="9" id="KW-0472">Membrane</keyword>
<dbReference type="EMBL" id="VVYV01000005">
    <property type="protein sequence ID" value="KAA5422310.1"/>
    <property type="molecule type" value="Genomic_DNA"/>
</dbReference>
<evidence type="ECO:0000256" key="8">
    <source>
        <dbReference type="ARBA" id="ARBA00023204"/>
    </source>
</evidence>
<gene>
    <name evidence="11" type="ORF">BcellWH2_03206</name>
    <name evidence="13" type="ORF">DWX97_13730</name>
    <name evidence="12" type="ORF">F2Y81_05205</name>
</gene>
<evidence type="ECO:0000256" key="4">
    <source>
        <dbReference type="ARBA" id="ARBA00022723"/>
    </source>
</evidence>
<name>A0A0P0GDU6_9BACE</name>
<dbReference type="InterPro" id="IPR051547">
    <property type="entry name" value="TDP2-like"/>
</dbReference>
<protein>
    <submittedName>
        <fullName evidence="11 12 13">Endonuclease</fullName>
    </submittedName>
</protein>
<proteinExistence type="predicted"/>
<dbReference type="EMBL" id="QRVJ01000011">
    <property type="protein sequence ID" value="RGS36103.1"/>
    <property type="molecule type" value="Genomic_DNA"/>
</dbReference>
<evidence type="ECO:0000256" key="2">
    <source>
        <dbReference type="ARBA" id="ARBA00001946"/>
    </source>
</evidence>
<dbReference type="Gene3D" id="3.60.10.10">
    <property type="entry name" value="Endonuclease/exonuclease/phosphatase"/>
    <property type="match status" value="1"/>
</dbReference>
<dbReference type="KEGG" id="bcel:BcellWH2_03206"/>
<keyword evidence="5" id="KW-0227">DNA damage</keyword>
<dbReference type="EMBL" id="CP012801">
    <property type="protein sequence ID" value="ALJ60442.1"/>
    <property type="molecule type" value="Genomic_DNA"/>
</dbReference>
<sequence length="370" mass="42216">MGIKHIGKFVAYLILAVNIFFISLLLLTAYSPHIKPVAHPVESCFGLTFPIFLVINICFFIFWLIIQKYKFALFPLVAFLLCYSQIRTYFPLNFHTSKLPENSFKVLSYNIMGFDGAVKKDGENLILNYLKNSGADILCLQEYQTIESPRYLSQKDVEKALKDYPYHNIQIVGRGSGKGHTNRIACYSKFPILSSRTLDYASEYNGSVVYELKMGEDTVMLINNHLESNKLTKEDKVVYESMLKSPETEKVKSGARLLIRKLAEASAIRAPQADSIAQEIAASRYPYIIVCGDFNDTPISYAHRVIEKGLNDAFTKSGRGLGISYNQNKFYFRIDNILASKNLKPYNCTVDRSIKESDHYPIWCYLKKKD</sequence>
<dbReference type="GO" id="GO:0046872">
    <property type="term" value="F:metal ion binding"/>
    <property type="evidence" value="ECO:0007669"/>
    <property type="project" value="UniProtKB-KW"/>
</dbReference>
<feature type="domain" description="Endonuclease/exonuclease/phosphatase" evidence="10">
    <location>
        <begin position="107"/>
        <end position="359"/>
    </location>
</feature>
<keyword evidence="9" id="KW-0812">Transmembrane</keyword>
<dbReference type="InterPro" id="IPR036691">
    <property type="entry name" value="Endo/exonu/phosph_ase_sf"/>
</dbReference>
<reference evidence="11 14" key="1">
    <citation type="journal article" date="2015" name="Science">
        <title>Genetic determinants of in vivo fitness and diet responsiveness in multiple human gut Bacteroides.</title>
        <authorList>
            <person name="Wu M."/>
            <person name="McNulty N.P."/>
            <person name="Rodionov D.A."/>
            <person name="Khoroshkin M.S."/>
            <person name="Griffin N.W."/>
            <person name="Cheng J."/>
            <person name="Latreille P."/>
            <person name="Kerstetter R.A."/>
            <person name="Terrapon N."/>
            <person name="Henrissat B."/>
            <person name="Osterman A.L."/>
            <person name="Gordon J.I."/>
        </authorList>
    </citation>
    <scope>NUCLEOTIDE SEQUENCE [LARGE SCALE GENOMIC DNA]</scope>
    <source>
        <strain evidence="11 14">WH2</strain>
    </source>
</reference>
<evidence type="ECO:0000256" key="6">
    <source>
        <dbReference type="ARBA" id="ARBA00022801"/>
    </source>
</evidence>
<keyword evidence="11" id="KW-0269">Exonuclease</keyword>
<feature type="transmembrane region" description="Helical" evidence="9">
    <location>
        <begin position="9"/>
        <end position="27"/>
    </location>
</feature>
<keyword evidence="6" id="KW-0378">Hydrolase</keyword>
<comment type="cofactor">
    <cofactor evidence="2">
        <name>Mg(2+)</name>
        <dbReference type="ChEBI" id="CHEBI:18420"/>
    </cofactor>
</comment>
<dbReference type="Proteomes" id="UP000283341">
    <property type="component" value="Unassembled WGS sequence"/>
</dbReference>
<reference evidence="12 16" key="3">
    <citation type="journal article" date="2019" name="Nat. Med.">
        <title>A library of human gut bacterial isolates paired with longitudinal multiomics data enables mechanistic microbiome research.</title>
        <authorList>
            <person name="Poyet M."/>
            <person name="Groussin M."/>
            <person name="Gibbons S.M."/>
            <person name="Avila-Pacheco J."/>
            <person name="Jiang X."/>
            <person name="Kearney S.M."/>
            <person name="Perrotta A.R."/>
            <person name="Berdy B."/>
            <person name="Zhao S."/>
            <person name="Lieberman T.D."/>
            <person name="Swanson P.K."/>
            <person name="Smith M."/>
            <person name="Roesemann S."/>
            <person name="Alexander J.E."/>
            <person name="Rich S.A."/>
            <person name="Livny J."/>
            <person name="Vlamakis H."/>
            <person name="Clish C."/>
            <person name="Bullock K."/>
            <person name="Deik A."/>
            <person name="Scott J."/>
            <person name="Pierce K.A."/>
            <person name="Xavier R.J."/>
            <person name="Alm E.J."/>
        </authorList>
    </citation>
    <scope>NUCLEOTIDE SEQUENCE [LARGE SCALE GENOMIC DNA]</scope>
    <source>
        <strain evidence="12 16">BIOML-A6</strain>
    </source>
</reference>
<dbReference type="STRING" id="246787.BcellWH2_03206"/>
<keyword evidence="8" id="KW-0234">DNA repair</keyword>
<evidence type="ECO:0000313" key="13">
    <source>
        <dbReference type="EMBL" id="RGS36103.1"/>
    </source>
</evidence>
<dbReference type="GO" id="GO:0004527">
    <property type="term" value="F:exonuclease activity"/>
    <property type="evidence" value="ECO:0007669"/>
    <property type="project" value="UniProtKB-KW"/>
</dbReference>
<dbReference type="Proteomes" id="UP000061809">
    <property type="component" value="Chromosome"/>
</dbReference>
<accession>A0A0P0GDU6</accession>
<keyword evidence="11" id="KW-0255">Endonuclease</keyword>
<evidence type="ECO:0000256" key="1">
    <source>
        <dbReference type="ARBA" id="ARBA00001936"/>
    </source>
</evidence>
<evidence type="ECO:0000313" key="14">
    <source>
        <dbReference type="Proteomes" id="UP000061809"/>
    </source>
</evidence>
<reference evidence="13 15" key="2">
    <citation type="submission" date="2018-08" db="EMBL/GenBank/DDBJ databases">
        <title>A genome reference for cultivated species of the human gut microbiota.</title>
        <authorList>
            <person name="Zou Y."/>
            <person name="Xue W."/>
            <person name="Luo G."/>
        </authorList>
    </citation>
    <scope>NUCLEOTIDE SEQUENCE [LARGE SCALE GENOMIC DNA]</scope>
    <source>
        <strain evidence="13 15">AF22-3AC</strain>
    </source>
</reference>
<dbReference type="InterPro" id="IPR005135">
    <property type="entry name" value="Endo/exonuclease/phosphatase"/>
</dbReference>
<dbReference type="AlphaFoldDB" id="A0A0P0GDU6"/>
<evidence type="ECO:0000313" key="11">
    <source>
        <dbReference type="EMBL" id="ALJ60442.1"/>
    </source>
</evidence>
<keyword evidence="7" id="KW-0460">Magnesium</keyword>
<dbReference type="Proteomes" id="UP000448877">
    <property type="component" value="Unassembled WGS sequence"/>
</dbReference>